<evidence type="ECO:0000256" key="2">
    <source>
        <dbReference type="SAM" id="MobiDB-lite"/>
    </source>
</evidence>
<keyword evidence="1" id="KW-0175">Coiled coil</keyword>
<evidence type="ECO:0000313" key="4">
    <source>
        <dbReference type="Proteomes" id="UP001162060"/>
    </source>
</evidence>
<dbReference type="PANTHER" id="PTHR31684:SF2">
    <property type="entry name" value="COILED-COIL DOMAIN-CONTAINING PROTEIN 43"/>
    <property type="match status" value="1"/>
</dbReference>
<feature type="coiled-coil region" evidence="1">
    <location>
        <begin position="74"/>
        <end position="108"/>
    </location>
</feature>
<feature type="region of interest" description="Disordered" evidence="2">
    <location>
        <begin position="163"/>
        <end position="228"/>
    </location>
</feature>
<name>A0AAV1TSE2_9STRA</name>
<evidence type="ECO:0000313" key="3">
    <source>
        <dbReference type="EMBL" id="CAK7924527.1"/>
    </source>
</evidence>
<organism evidence="3 4">
    <name type="scientific">Peronospora matthiolae</name>
    <dbReference type="NCBI Taxonomy" id="2874970"/>
    <lineage>
        <taxon>Eukaryota</taxon>
        <taxon>Sar</taxon>
        <taxon>Stramenopiles</taxon>
        <taxon>Oomycota</taxon>
        <taxon>Peronosporomycetes</taxon>
        <taxon>Peronosporales</taxon>
        <taxon>Peronosporaceae</taxon>
        <taxon>Peronospora</taxon>
    </lineage>
</organism>
<evidence type="ECO:0008006" key="5">
    <source>
        <dbReference type="Google" id="ProtNLM"/>
    </source>
</evidence>
<comment type="caution">
    <text evidence="3">The sequence shown here is derived from an EMBL/GenBank/DDBJ whole genome shotgun (WGS) entry which is preliminary data.</text>
</comment>
<accession>A0AAV1TSE2</accession>
<dbReference type="EMBL" id="CAKLBY020000075">
    <property type="protein sequence ID" value="CAK7924527.1"/>
    <property type="molecule type" value="Genomic_DNA"/>
</dbReference>
<feature type="compositionally biased region" description="Basic and acidic residues" evidence="2">
    <location>
        <begin position="185"/>
        <end position="210"/>
    </location>
</feature>
<proteinExistence type="predicted"/>
<sequence length="228" mass="26132">MEAYVRDKVVRLHLDASVYVDYALSLLQDDDFDLHERVETVISVFSSAADGLVAPSILASTLNASKMTQDVKKMVQVQEEQRKDQEALAIAEQKLKDLHLREQQSQEAEDAAVREQQKTADRLKNLTRQELAAREHLIRAYGFTLMSEFDEDGNVVKIHDKDKSVDEVGPGNTNKHRVQQAQQAMREKMKTEHEKKVKYEKELLAKDKARKDKAKKRTVKKEKQRGCG</sequence>
<dbReference type="AlphaFoldDB" id="A0AAV1TSE2"/>
<protein>
    <recommendedName>
        <fullName evidence="5">Coiled-coil domain-containing protein 43</fullName>
    </recommendedName>
</protein>
<dbReference type="PANTHER" id="PTHR31684">
    <property type="entry name" value="COILED-COIL DOMAIN-CONTAINING PROTEIN 43"/>
    <property type="match status" value="1"/>
</dbReference>
<dbReference type="Proteomes" id="UP001162060">
    <property type="component" value="Unassembled WGS sequence"/>
</dbReference>
<feature type="compositionally biased region" description="Basic residues" evidence="2">
    <location>
        <begin position="211"/>
        <end position="228"/>
    </location>
</feature>
<gene>
    <name evidence="3" type="ORF">PM001_LOCUS9677</name>
</gene>
<dbReference type="InterPro" id="IPR037666">
    <property type="entry name" value="CCDC43"/>
</dbReference>
<evidence type="ECO:0000256" key="1">
    <source>
        <dbReference type="SAM" id="Coils"/>
    </source>
</evidence>
<reference evidence="3" key="1">
    <citation type="submission" date="2024-01" db="EMBL/GenBank/DDBJ databases">
        <authorList>
            <person name="Webb A."/>
        </authorList>
    </citation>
    <scope>NUCLEOTIDE SEQUENCE</scope>
    <source>
        <strain evidence="3">Pm1</strain>
    </source>
</reference>